<keyword evidence="2" id="KW-0519">Myristate</keyword>
<keyword evidence="5" id="KW-0106">Calcium</keyword>
<dbReference type="PRINTS" id="PR00450">
    <property type="entry name" value="RECOVERIN"/>
</dbReference>
<dbReference type="Pfam" id="PF13499">
    <property type="entry name" value="EF-hand_7"/>
    <property type="match status" value="1"/>
</dbReference>
<feature type="domain" description="EF-hand" evidence="8">
    <location>
        <begin position="144"/>
        <end position="179"/>
    </location>
</feature>
<dbReference type="GO" id="GO:0008047">
    <property type="term" value="F:enzyme activator activity"/>
    <property type="evidence" value="ECO:0007669"/>
    <property type="project" value="UniProtKB-ARBA"/>
</dbReference>
<dbReference type="HOGENOM" id="CLU_072366_1_2_1"/>
<dbReference type="AlphaFoldDB" id="A0A0C2X748"/>
<dbReference type="GO" id="GO:0005829">
    <property type="term" value="C:cytosol"/>
    <property type="evidence" value="ECO:0007669"/>
    <property type="project" value="TreeGrafter"/>
</dbReference>
<evidence type="ECO:0000256" key="4">
    <source>
        <dbReference type="ARBA" id="ARBA00022737"/>
    </source>
</evidence>
<keyword evidence="4" id="KW-0677">Repeat</keyword>
<dbReference type="Gene3D" id="1.10.238.10">
    <property type="entry name" value="EF-hand"/>
    <property type="match status" value="1"/>
</dbReference>
<dbReference type="FunCoup" id="A0A0C2X748">
    <property type="interactions" value="81"/>
</dbReference>
<evidence type="ECO:0000256" key="2">
    <source>
        <dbReference type="ARBA" id="ARBA00022707"/>
    </source>
</evidence>
<dbReference type="PROSITE" id="PS50222">
    <property type="entry name" value="EF_HAND_2"/>
    <property type="match status" value="3"/>
</dbReference>
<name>A0A0C2X748_AMAMK</name>
<comment type="similarity">
    <text evidence="1">Belongs to the recoverin family.</text>
</comment>
<evidence type="ECO:0000259" key="8">
    <source>
        <dbReference type="PROSITE" id="PS50222"/>
    </source>
</evidence>
<protein>
    <recommendedName>
        <fullName evidence="7">Calcium-binding protein NCS-1</fullName>
    </recommendedName>
</protein>
<dbReference type="InterPro" id="IPR011992">
    <property type="entry name" value="EF-hand-dom_pair"/>
</dbReference>
<dbReference type="InterPro" id="IPR018247">
    <property type="entry name" value="EF_Hand_1_Ca_BS"/>
</dbReference>
<dbReference type="STRING" id="946122.A0A0C2X748"/>
<keyword evidence="6" id="KW-0449">Lipoprotein</keyword>
<feature type="domain" description="EF-hand" evidence="8">
    <location>
        <begin position="60"/>
        <end position="95"/>
    </location>
</feature>
<evidence type="ECO:0000256" key="1">
    <source>
        <dbReference type="ARBA" id="ARBA00006049"/>
    </source>
</evidence>
<dbReference type="Proteomes" id="UP000054549">
    <property type="component" value="Unassembled WGS sequence"/>
</dbReference>
<feature type="domain" description="EF-hand" evidence="8">
    <location>
        <begin position="96"/>
        <end position="131"/>
    </location>
</feature>
<accession>A0A0C2X748</accession>
<evidence type="ECO:0000256" key="5">
    <source>
        <dbReference type="ARBA" id="ARBA00022837"/>
    </source>
</evidence>
<evidence type="ECO:0000256" key="3">
    <source>
        <dbReference type="ARBA" id="ARBA00022723"/>
    </source>
</evidence>
<dbReference type="SUPFAM" id="SSF47473">
    <property type="entry name" value="EF-hand"/>
    <property type="match status" value="1"/>
</dbReference>
<reference evidence="9 10" key="1">
    <citation type="submission" date="2014-04" db="EMBL/GenBank/DDBJ databases">
        <title>Evolutionary Origins and Diversification of the Mycorrhizal Mutualists.</title>
        <authorList>
            <consortium name="DOE Joint Genome Institute"/>
            <consortium name="Mycorrhizal Genomics Consortium"/>
            <person name="Kohler A."/>
            <person name="Kuo A."/>
            <person name="Nagy L.G."/>
            <person name="Floudas D."/>
            <person name="Copeland A."/>
            <person name="Barry K.W."/>
            <person name="Cichocki N."/>
            <person name="Veneault-Fourrey C."/>
            <person name="LaButti K."/>
            <person name="Lindquist E.A."/>
            <person name="Lipzen A."/>
            <person name="Lundell T."/>
            <person name="Morin E."/>
            <person name="Murat C."/>
            <person name="Riley R."/>
            <person name="Ohm R."/>
            <person name="Sun H."/>
            <person name="Tunlid A."/>
            <person name="Henrissat B."/>
            <person name="Grigoriev I.V."/>
            <person name="Hibbett D.S."/>
            <person name="Martin F."/>
        </authorList>
    </citation>
    <scope>NUCLEOTIDE SEQUENCE [LARGE SCALE GENOMIC DNA]</scope>
    <source>
        <strain evidence="9 10">Koide BX008</strain>
    </source>
</reference>
<dbReference type="SMART" id="SM00054">
    <property type="entry name" value="EFh"/>
    <property type="match status" value="3"/>
</dbReference>
<organism evidence="9 10">
    <name type="scientific">Amanita muscaria (strain Koide BX008)</name>
    <dbReference type="NCBI Taxonomy" id="946122"/>
    <lineage>
        <taxon>Eukaryota</taxon>
        <taxon>Fungi</taxon>
        <taxon>Dikarya</taxon>
        <taxon>Basidiomycota</taxon>
        <taxon>Agaricomycotina</taxon>
        <taxon>Agaricomycetes</taxon>
        <taxon>Agaricomycetidae</taxon>
        <taxon>Agaricales</taxon>
        <taxon>Pluteineae</taxon>
        <taxon>Amanitaceae</taxon>
        <taxon>Amanita</taxon>
    </lineage>
</organism>
<dbReference type="InterPro" id="IPR002048">
    <property type="entry name" value="EF_hand_dom"/>
</dbReference>
<dbReference type="InterPro" id="IPR028846">
    <property type="entry name" value="Recoverin"/>
</dbReference>
<dbReference type="GO" id="GO:0016020">
    <property type="term" value="C:membrane"/>
    <property type="evidence" value="ECO:0007669"/>
    <property type="project" value="TreeGrafter"/>
</dbReference>
<dbReference type="InParanoid" id="A0A0C2X748"/>
<sequence>MGKSQSKLSPEQLADLQKNTYFDKKELQQWYKGFRRDCPSGQLNKAEFCQIYKQFFPFGDPAEFADYVFDVFDENKNGFIDFKEFIVALSITSRGRLEEKLRWAFQLYDIDKDGFITYDEMLQIVQSIYKMTGDMVKLPPDEDTPQKRVDKIFRNMDKNADARLTFEEFVEGSKLDPTIVQALSLYDGLV</sequence>
<evidence type="ECO:0000313" key="9">
    <source>
        <dbReference type="EMBL" id="KIL70162.1"/>
    </source>
</evidence>
<dbReference type="CDD" id="cd00051">
    <property type="entry name" value="EFh"/>
    <property type="match status" value="2"/>
</dbReference>
<dbReference type="FunFam" id="1.10.238.10:FF:000009">
    <property type="entry name" value="Visinin-like protein 1"/>
    <property type="match status" value="1"/>
</dbReference>
<evidence type="ECO:0000256" key="6">
    <source>
        <dbReference type="ARBA" id="ARBA00023288"/>
    </source>
</evidence>
<proteinExistence type="inferred from homology"/>
<evidence type="ECO:0000256" key="7">
    <source>
        <dbReference type="ARBA" id="ARBA00071944"/>
    </source>
</evidence>
<dbReference type="GO" id="GO:0005509">
    <property type="term" value="F:calcium ion binding"/>
    <property type="evidence" value="ECO:0007669"/>
    <property type="project" value="InterPro"/>
</dbReference>
<evidence type="ECO:0000313" key="10">
    <source>
        <dbReference type="Proteomes" id="UP000054549"/>
    </source>
</evidence>
<dbReference type="OrthoDB" id="191686at2759"/>
<dbReference type="PANTHER" id="PTHR23055:SF178">
    <property type="entry name" value="NEUROCALCIN HOMOLOG"/>
    <property type="match status" value="1"/>
</dbReference>
<gene>
    <name evidence="9" type="ORF">M378DRAFT_156229</name>
</gene>
<dbReference type="Pfam" id="PF00036">
    <property type="entry name" value="EF-hand_1"/>
    <property type="match status" value="1"/>
</dbReference>
<dbReference type="PANTHER" id="PTHR23055">
    <property type="entry name" value="CALCIUM BINDING PROTEINS"/>
    <property type="match status" value="1"/>
</dbReference>
<keyword evidence="10" id="KW-1185">Reference proteome</keyword>
<keyword evidence="3" id="KW-0479">Metal-binding</keyword>
<dbReference type="EMBL" id="KN818224">
    <property type="protein sequence ID" value="KIL70162.1"/>
    <property type="molecule type" value="Genomic_DNA"/>
</dbReference>
<dbReference type="PROSITE" id="PS00018">
    <property type="entry name" value="EF_HAND_1"/>
    <property type="match status" value="2"/>
</dbReference>